<sequence length="258" mass="28798">MQRPLILTKQDFMGGAVTIKLRTFSCSVSQGGILERQHDEETGKSEIRKPKHKAQFCTASQGSLRLPDKLDPFTLPIDDPSLVLFNIQPLNDLPIEDPALMHFNLPHPASTISSPPISGPSLILLQQQSGPDQAVIGKHLGGEEMPRPLSSLKSPFFRIKCVFKRPVDQDQVTAWNTHGPVCKRHSRSMKSFLVKPARDINGWSSRDAGSYPVHIQSMMKQLTLDLHLCIGRQTVLWLLPCLRPTPMLISGLPLHIER</sequence>
<protein>
    <submittedName>
        <fullName evidence="1">Uncharacterized protein</fullName>
    </submittedName>
</protein>
<dbReference type="VEuPathDB" id="FungiDB:I7I51_05012"/>
<reference evidence="1" key="1">
    <citation type="submission" date="2021-01" db="EMBL/GenBank/DDBJ databases">
        <title>Chromosome-level genome assembly of a human fungal pathogen reveals clustering of transcriptionally co-regulated genes.</title>
        <authorList>
            <person name="Voorhies M."/>
            <person name="Cohen S."/>
            <person name="Shea T.P."/>
            <person name="Petrus S."/>
            <person name="Munoz J.F."/>
            <person name="Poplawski S."/>
            <person name="Goldman W.E."/>
            <person name="Michael T."/>
            <person name="Cuomo C.A."/>
            <person name="Sil A."/>
            <person name="Beyhan S."/>
        </authorList>
    </citation>
    <scope>NUCLEOTIDE SEQUENCE</scope>
    <source>
        <strain evidence="1">WU24</strain>
    </source>
</reference>
<dbReference type="EMBL" id="CP069110">
    <property type="protein sequence ID" value="QSS60215.1"/>
    <property type="molecule type" value="Genomic_DNA"/>
</dbReference>
<dbReference type="Proteomes" id="UP000663671">
    <property type="component" value="Chromosome 4"/>
</dbReference>
<accession>A0A8A1M3M5</accession>
<dbReference type="OrthoDB" id="10510149at2759"/>
<dbReference type="AlphaFoldDB" id="A0A8A1M3M5"/>
<name>A0A8A1M3M5_AJECA</name>
<gene>
    <name evidence="1" type="ORF">I7I51_05012</name>
</gene>
<organism evidence="1 2">
    <name type="scientific">Ajellomyces capsulatus</name>
    <name type="common">Darling's disease fungus</name>
    <name type="synonym">Histoplasma capsulatum</name>
    <dbReference type="NCBI Taxonomy" id="5037"/>
    <lineage>
        <taxon>Eukaryota</taxon>
        <taxon>Fungi</taxon>
        <taxon>Dikarya</taxon>
        <taxon>Ascomycota</taxon>
        <taxon>Pezizomycotina</taxon>
        <taxon>Eurotiomycetes</taxon>
        <taxon>Eurotiomycetidae</taxon>
        <taxon>Onygenales</taxon>
        <taxon>Ajellomycetaceae</taxon>
        <taxon>Histoplasma</taxon>
    </lineage>
</organism>
<evidence type="ECO:0000313" key="1">
    <source>
        <dbReference type="EMBL" id="QSS60215.1"/>
    </source>
</evidence>
<evidence type="ECO:0000313" key="2">
    <source>
        <dbReference type="Proteomes" id="UP000663671"/>
    </source>
</evidence>
<proteinExistence type="predicted"/>